<feature type="region of interest" description="Disordered" evidence="1">
    <location>
        <begin position="29"/>
        <end position="65"/>
    </location>
</feature>
<comment type="caution">
    <text evidence="3">The sequence shown here is derived from an EMBL/GenBank/DDBJ whole genome shotgun (WGS) entry which is preliminary data.</text>
</comment>
<proteinExistence type="predicted"/>
<dbReference type="PROSITE" id="PS51257">
    <property type="entry name" value="PROKAR_LIPOPROTEIN"/>
    <property type="match status" value="1"/>
</dbReference>
<feature type="signal peptide" evidence="2">
    <location>
        <begin position="1"/>
        <end position="28"/>
    </location>
</feature>
<reference evidence="3" key="2">
    <citation type="submission" date="2020-09" db="EMBL/GenBank/DDBJ databases">
        <authorList>
            <person name="Sun Q."/>
            <person name="Ohkuma M."/>
        </authorList>
    </citation>
    <scope>NUCLEOTIDE SEQUENCE</scope>
    <source>
        <strain evidence="3">JCM 4784</strain>
    </source>
</reference>
<protein>
    <recommendedName>
        <fullName evidence="5">Lipoprotein</fullName>
    </recommendedName>
</protein>
<keyword evidence="4" id="KW-1185">Reference proteome</keyword>
<sequence>MSTQRATQTRRRLGLAATAVITALAVTACGGSDGSGKKGRKGGGTDAGASSSEAPKNLKLGQAGPAQEITKYEKTGKFSITPTKVTLGKPEDLKELKDDKKYGDKKVAWIYVKAKHVGGDPVKDPTVMSDVGAETTTGNPATKFILIGDLSSMPADCKRHDAAKTLGEDDIWKAGEERTMCEPYLIPADTGVKAVTYSQGFYKEPIKWAVR</sequence>
<feature type="chain" id="PRO_5039365491" description="Lipoprotein" evidence="2">
    <location>
        <begin position="29"/>
        <end position="211"/>
    </location>
</feature>
<keyword evidence="2" id="KW-0732">Signal</keyword>
<accession>A0A919DW84</accession>
<evidence type="ECO:0000256" key="1">
    <source>
        <dbReference type="SAM" id="MobiDB-lite"/>
    </source>
</evidence>
<organism evidence="3 4">
    <name type="scientific">Streptomyces longispororuber</name>
    <dbReference type="NCBI Taxonomy" id="68230"/>
    <lineage>
        <taxon>Bacteria</taxon>
        <taxon>Bacillati</taxon>
        <taxon>Actinomycetota</taxon>
        <taxon>Actinomycetes</taxon>
        <taxon>Kitasatosporales</taxon>
        <taxon>Streptomycetaceae</taxon>
        <taxon>Streptomyces</taxon>
    </lineage>
</organism>
<gene>
    <name evidence="3" type="ORF">GCM10018785_61550</name>
</gene>
<dbReference type="RefSeq" id="WP_190139395.1">
    <property type="nucleotide sequence ID" value="NZ_BNBT01000139.1"/>
</dbReference>
<dbReference type="Proteomes" id="UP000608024">
    <property type="component" value="Unassembled WGS sequence"/>
</dbReference>
<dbReference type="EMBL" id="BNBT01000139">
    <property type="protein sequence ID" value="GHE85418.1"/>
    <property type="molecule type" value="Genomic_DNA"/>
</dbReference>
<evidence type="ECO:0008006" key="5">
    <source>
        <dbReference type="Google" id="ProtNLM"/>
    </source>
</evidence>
<evidence type="ECO:0000313" key="4">
    <source>
        <dbReference type="Proteomes" id="UP000608024"/>
    </source>
</evidence>
<dbReference type="AlphaFoldDB" id="A0A919DW84"/>
<reference evidence="3" key="1">
    <citation type="journal article" date="2014" name="Int. J. Syst. Evol. Microbiol.">
        <title>Complete genome sequence of Corynebacterium casei LMG S-19264T (=DSM 44701T), isolated from a smear-ripened cheese.</title>
        <authorList>
            <consortium name="US DOE Joint Genome Institute (JGI-PGF)"/>
            <person name="Walter F."/>
            <person name="Albersmeier A."/>
            <person name="Kalinowski J."/>
            <person name="Ruckert C."/>
        </authorList>
    </citation>
    <scope>NUCLEOTIDE SEQUENCE</scope>
    <source>
        <strain evidence="3">JCM 4784</strain>
    </source>
</reference>
<evidence type="ECO:0000313" key="3">
    <source>
        <dbReference type="EMBL" id="GHE85418.1"/>
    </source>
</evidence>
<name>A0A919DW84_9ACTN</name>
<evidence type="ECO:0000256" key="2">
    <source>
        <dbReference type="SAM" id="SignalP"/>
    </source>
</evidence>